<dbReference type="Gene3D" id="2.60.40.1120">
    <property type="entry name" value="Carboxypeptidase-like, regulatory domain"/>
    <property type="match status" value="1"/>
</dbReference>
<feature type="region of interest" description="Disordered" evidence="1">
    <location>
        <begin position="52"/>
        <end position="202"/>
    </location>
</feature>
<dbReference type="RefSeq" id="WP_273740138.1">
    <property type="nucleotide sequence ID" value="NZ_JAQIVI010000350.1"/>
</dbReference>
<protein>
    <submittedName>
        <fullName evidence="3">Carboxypeptidase regulatory-like domain-containing protein</fullName>
    </submittedName>
</protein>
<feature type="compositionally biased region" description="Acidic residues" evidence="1">
    <location>
        <begin position="227"/>
        <end position="241"/>
    </location>
</feature>
<keyword evidence="2" id="KW-0472">Membrane</keyword>
<keyword evidence="2" id="KW-0812">Transmembrane</keyword>
<dbReference type="SUPFAM" id="SSF49452">
    <property type="entry name" value="Starch-binding domain-like"/>
    <property type="match status" value="1"/>
</dbReference>
<name>A0ABD5SRU9_9EURY</name>
<sequence>MRRNTQQHGTESRSIQRSVQVVLTISGIVFLLAGLILAASGASVSSAIGSVTDRFDDSSQPADDIDSSNGDAADGGSSGNETDDTDGGDSDTGDSGDSDTGDSGDSDTGDGDTGDGDTGDGGDGDTGDGGDGDGDSDDGNTDGDDSDGGDNGDSSDDDGTHALTVSVVDQDGNAVDGADVSLDDFSSDEKTTGGDGEVEWEVEDGTYGVTANADGYQSAEDNVEIDGDDESIELTLEEEDNGSGNDDGSGDDDSSDDGSSDGSSTMTFVVEDQNGNTLDNATVALEREMFGEIRGKEEKTVDQNGEVDFERENGDYALTVTVDGTESEEQTITFDGDDRMVLEYETTDN</sequence>
<dbReference type="InterPro" id="IPR008969">
    <property type="entry name" value="CarboxyPept-like_regulatory"/>
</dbReference>
<dbReference type="InterPro" id="IPR013784">
    <property type="entry name" value="Carb-bd-like_fold"/>
</dbReference>
<dbReference type="SUPFAM" id="SSF49464">
    <property type="entry name" value="Carboxypeptidase regulatory domain-like"/>
    <property type="match status" value="1"/>
</dbReference>
<dbReference type="EMBL" id="JBHSWV010000350">
    <property type="protein sequence ID" value="MFC6767225.1"/>
    <property type="molecule type" value="Genomic_DNA"/>
</dbReference>
<dbReference type="Proteomes" id="UP001596383">
    <property type="component" value="Unassembled WGS sequence"/>
</dbReference>
<comment type="caution">
    <text evidence="3">The sequence shown here is derived from an EMBL/GenBank/DDBJ whole genome shotgun (WGS) entry which is preliminary data.</text>
</comment>
<dbReference type="Gene3D" id="2.60.40.10">
    <property type="entry name" value="Immunoglobulins"/>
    <property type="match status" value="1"/>
</dbReference>
<organism evidence="3 4">
    <name type="scientific">Natrinema soli</name>
    <dbReference type="NCBI Taxonomy" id="1930624"/>
    <lineage>
        <taxon>Archaea</taxon>
        <taxon>Methanobacteriati</taxon>
        <taxon>Methanobacteriota</taxon>
        <taxon>Stenosarchaea group</taxon>
        <taxon>Halobacteria</taxon>
        <taxon>Halobacteriales</taxon>
        <taxon>Natrialbaceae</taxon>
        <taxon>Natrinema</taxon>
    </lineage>
</organism>
<accession>A0ABD5SRU9</accession>
<feature type="compositionally biased region" description="Acidic residues" evidence="1">
    <location>
        <begin position="248"/>
        <end position="259"/>
    </location>
</feature>
<feature type="compositionally biased region" description="Acidic residues" evidence="1">
    <location>
        <begin position="81"/>
        <end position="157"/>
    </location>
</feature>
<keyword evidence="4" id="KW-1185">Reference proteome</keyword>
<evidence type="ECO:0000313" key="4">
    <source>
        <dbReference type="Proteomes" id="UP001596383"/>
    </source>
</evidence>
<feature type="region of interest" description="Disordered" evidence="1">
    <location>
        <begin position="227"/>
        <end position="275"/>
    </location>
</feature>
<evidence type="ECO:0000256" key="2">
    <source>
        <dbReference type="SAM" id="Phobius"/>
    </source>
</evidence>
<proteinExistence type="predicted"/>
<keyword evidence="2" id="KW-1133">Transmembrane helix</keyword>
<dbReference type="Pfam" id="PF13620">
    <property type="entry name" value="CarboxypepD_reg"/>
    <property type="match status" value="1"/>
</dbReference>
<evidence type="ECO:0000256" key="1">
    <source>
        <dbReference type="SAM" id="MobiDB-lite"/>
    </source>
</evidence>
<dbReference type="InterPro" id="IPR013783">
    <property type="entry name" value="Ig-like_fold"/>
</dbReference>
<gene>
    <name evidence="3" type="ORF">ACFQE6_20230</name>
</gene>
<feature type="transmembrane region" description="Helical" evidence="2">
    <location>
        <begin position="21"/>
        <end position="42"/>
    </location>
</feature>
<dbReference type="AlphaFoldDB" id="A0ABD5SRU9"/>
<evidence type="ECO:0000313" key="3">
    <source>
        <dbReference type="EMBL" id="MFC6767225.1"/>
    </source>
</evidence>
<reference evidence="3 4" key="1">
    <citation type="journal article" date="2019" name="Int. J. Syst. Evol. Microbiol.">
        <title>The Global Catalogue of Microorganisms (GCM) 10K type strain sequencing project: providing services to taxonomists for standard genome sequencing and annotation.</title>
        <authorList>
            <consortium name="The Broad Institute Genomics Platform"/>
            <consortium name="The Broad Institute Genome Sequencing Center for Infectious Disease"/>
            <person name="Wu L."/>
            <person name="Ma J."/>
        </authorList>
    </citation>
    <scope>NUCLEOTIDE SEQUENCE [LARGE SCALE GENOMIC DNA]</scope>
    <source>
        <strain evidence="3 4">LMG 29247</strain>
    </source>
</reference>